<sequence length="155" mass="17508">MEIEAGAGDVMRVVSDPVQMAHLGEEIHEVRLLGGAQDAAVGVRFEGINRLGRRRWNTICTITDRDETRFGYDVRAPKPLDLSISRWQYDIRPLGTDRCQVTETNWIKAPVWFIPLAVTITGTLDRPHANLRHIDSTLQRLKTFVEKLEPSSSGD</sequence>
<dbReference type="STRING" id="571913.VV02_18145"/>
<keyword evidence="2" id="KW-1185">Reference proteome</keyword>
<proteinExistence type="predicted"/>
<dbReference type="RefSeq" id="WP_342667865.1">
    <property type="nucleotide sequence ID" value="NZ_CP011112.1"/>
</dbReference>
<reference evidence="1 2" key="1">
    <citation type="submission" date="2015-03" db="EMBL/GenBank/DDBJ databases">
        <title>Luteipulveratus halotolerans sp. nov., a novel actinobacterium (Dermacoccaceae) from Sarawak, Malaysia.</title>
        <authorList>
            <person name="Juboi H."/>
            <person name="Basik A."/>
            <person name="Shamsul S.S."/>
            <person name="Arnold P."/>
            <person name="Schmitt E.K."/>
            <person name="Sanglier J.-J."/>
            <person name="Yeo T."/>
        </authorList>
    </citation>
    <scope>NUCLEOTIDE SEQUENCE [LARGE SCALE GENOMIC DNA]</scope>
    <source>
        <strain evidence="1 2">MN07-A0370</strain>
    </source>
</reference>
<dbReference type="InterPro" id="IPR019587">
    <property type="entry name" value="Polyketide_cyclase/dehydratase"/>
</dbReference>
<evidence type="ECO:0000313" key="1">
    <source>
        <dbReference type="EMBL" id="AKU17324.1"/>
    </source>
</evidence>
<dbReference type="Pfam" id="PF10604">
    <property type="entry name" value="Polyketide_cyc2"/>
    <property type="match status" value="1"/>
</dbReference>
<evidence type="ECO:0000313" key="2">
    <source>
        <dbReference type="Proteomes" id="UP000066480"/>
    </source>
</evidence>
<dbReference type="AlphaFoldDB" id="A0A0K1JKS4"/>
<name>A0A0K1JKS4_9MICO</name>
<evidence type="ECO:0008006" key="3">
    <source>
        <dbReference type="Google" id="ProtNLM"/>
    </source>
</evidence>
<dbReference type="Gene3D" id="3.30.530.20">
    <property type="match status" value="1"/>
</dbReference>
<dbReference type="SUPFAM" id="SSF55961">
    <property type="entry name" value="Bet v1-like"/>
    <property type="match status" value="1"/>
</dbReference>
<dbReference type="CDD" id="cd07812">
    <property type="entry name" value="SRPBCC"/>
    <property type="match status" value="1"/>
</dbReference>
<gene>
    <name evidence="1" type="ORF">VV02_18145</name>
</gene>
<dbReference type="Proteomes" id="UP000066480">
    <property type="component" value="Chromosome"/>
</dbReference>
<protein>
    <recommendedName>
        <fullName evidence="3">Polyketide cyclase</fullName>
    </recommendedName>
</protein>
<accession>A0A0K1JKS4</accession>
<dbReference type="InterPro" id="IPR023393">
    <property type="entry name" value="START-like_dom_sf"/>
</dbReference>
<dbReference type="EMBL" id="CP011112">
    <property type="protein sequence ID" value="AKU17324.1"/>
    <property type="molecule type" value="Genomic_DNA"/>
</dbReference>
<organism evidence="1 2">
    <name type="scientific">Luteipulveratus mongoliensis</name>
    <dbReference type="NCBI Taxonomy" id="571913"/>
    <lineage>
        <taxon>Bacteria</taxon>
        <taxon>Bacillati</taxon>
        <taxon>Actinomycetota</taxon>
        <taxon>Actinomycetes</taxon>
        <taxon>Micrococcales</taxon>
        <taxon>Dermacoccaceae</taxon>
        <taxon>Luteipulveratus</taxon>
    </lineage>
</organism>
<dbReference type="KEGG" id="lmoi:VV02_18145"/>